<dbReference type="EC" id="2.7.13.3" evidence="2"/>
<keyword evidence="4" id="KW-0808">Transferase</keyword>
<dbReference type="GO" id="GO:0016020">
    <property type="term" value="C:membrane"/>
    <property type="evidence" value="ECO:0007669"/>
    <property type="project" value="InterPro"/>
</dbReference>
<keyword evidence="9" id="KW-0812">Transmembrane</keyword>
<feature type="transmembrane region" description="Helical" evidence="9">
    <location>
        <begin position="50"/>
        <end position="70"/>
    </location>
</feature>
<comment type="catalytic activity">
    <reaction evidence="1">
        <text>ATP + protein L-histidine = ADP + protein N-phospho-L-histidine.</text>
        <dbReference type="EC" id="2.7.13.3"/>
    </reaction>
</comment>
<keyword evidence="8" id="KW-0902">Two-component regulatory system</keyword>
<evidence type="ECO:0000256" key="6">
    <source>
        <dbReference type="ARBA" id="ARBA00022777"/>
    </source>
</evidence>
<evidence type="ECO:0000256" key="8">
    <source>
        <dbReference type="ARBA" id="ARBA00023012"/>
    </source>
</evidence>
<evidence type="ECO:0000313" key="12">
    <source>
        <dbReference type="Proteomes" id="UP000184471"/>
    </source>
</evidence>
<evidence type="ECO:0000256" key="1">
    <source>
        <dbReference type="ARBA" id="ARBA00000085"/>
    </source>
</evidence>
<dbReference type="InterPro" id="IPR036890">
    <property type="entry name" value="HATPase_C_sf"/>
</dbReference>
<dbReference type="InterPro" id="IPR011712">
    <property type="entry name" value="Sig_transdc_His_kin_sub3_dim/P"/>
</dbReference>
<keyword evidence="9" id="KW-1133">Transmembrane helix</keyword>
<evidence type="ECO:0000256" key="5">
    <source>
        <dbReference type="ARBA" id="ARBA00022741"/>
    </source>
</evidence>
<proteinExistence type="predicted"/>
<dbReference type="InterPro" id="IPR050482">
    <property type="entry name" value="Sensor_HK_TwoCompSys"/>
</dbReference>
<dbReference type="EMBL" id="FQVX01000002">
    <property type="protein sequence ID" value="SHG40395.1"/>
    <property type="molecule type" value="Genomic_DNA"/>
</dbReference>
<dbReference type="Gene3D" id="1.20.5.1930">
    <property type="match status" value="1"/>
</dbReference>
<dbReference type="PANTHER" id="PTHR24421:SF10">
    <property type="entry name" value="NITRATE_NITRITE SENSOR PROTEIN NARQ"/>
    <property type="match status" value="1"/>
</dbReference>
<dbReference type="RefSeq" id="WP_217651222.1">
    <property type="nucleotide sequence ID" value="NZ_FQVX01000002.1"/>
</dbReference>
<dbReference type="Pfam" id="PF07730">
    <property type="entry name" value="HisKA_3"/>
    <property type="match status" value="1"/>
</dbReference>
<dbReference type="AlphaFoldDB" id="A0A1M5JJ13"/>
<keyword evidence="5" id="KW-0547">Nucleotide-binding</keyword>
<evidence type="ECO:0000256" key="3">
    <source>
        <dbReference type="ARBA" id="ARBA00022553"/>
    </source>
</evidence>
<organism evidence="11 12">
    <name type="scientific">Geodermatophilus nigrescens</name>
    <dbReference type="NCBI Taxonomy" id="1070870"/>
    <lineage>
        <taxon>Bacteria</taxon>
        <taxon>Bacillati</taxon>
        <taxon>Actinomycetota</taxon>
        <taxon>Actinomycetes</taxon>
        <taxon>Geodermatophilales</taxon>
        <taxon>Geodermatophilaceae</taxon>
        <taxon>Geodermatophilus</taxon>
    </lineage>
</organism>
<keyword evidence="6 11" id="KW-0418">Kinase</keyword>
<dbReference type="GO" id="GO:0005524">
    <property type="term" value="F:ATP binding"/>
    <property type="evidence" value="ECO:0007669"/>
    <property type="project" value="UniProtKB-KW"/>
</dbReference>
<reference evidence="11 12" key="1">
    <citation type="submission" date="2016-11" db="EMBL/GenBank/DDBJ databases">
        <authorList>
            <person name="Jaros S."/>
            <person name="Januszkiewicz K."/>
            <person name="Wedrychowicz H."/>
        </authorList>
    </citation>
    <scope>NUCLEOTIDE SEQUENCE [LARGE SCALE GENOMIC DNA]</scope>
    <source>
        <strain evidence="11 12">DSM 45408</strain>
    </source>
</reference>
<keyword evidence="12" id="KW-1185">Reference proteome</keyword>
<dbReference type="PANTHER" id="PTHR24421">
    <property type="entry name" value="NITRATE/NITRITE SENSOR PROTEIN NARX-RELATED"/>
    <property type="match status" value="1"/>
</dbReference>
<feature type="transmembrane region" description="Helical" evidence="9">
    <location>
        <begin position="154"/>
        <end position="172"/>
    </location>
</feature>
<feature type="transmembrane region" description="Helical" evidence="9">
    <location>
        <begin position="105"/>
        <end position="134"/>
    </location>
</feature>
<keyword evidence="9" id="KW-0472">Membrane</keyword>
<gene>
    <name evidence="11" type="ORF">SAMN05444351_2514</name>
</gene>
<dbReference type="SUPFAM" id="SSF55874">
    <property type="entry name" value="ATPase domain of HSP90 chaperone/DNA topoisomerase II/histidine kinase"/>
    <property type="match status" value="1"/>
</dbReference>
<dbReference type="Gene3D" id="3.30.565.10">
    <property type="entry name" value="Histidine kinase-like ATPase, C-terminal domain"/>
    <property type="match status" value="1"/>
</dbReference>
<evidence type="ECO:0000259" key="10">
    <source>
        <dbReference type="Pfam" id="PF07730"/>
    </source>
</evidence>
<evidence type="ECO:0000313" key="11">
    <source>
        <dbReference type="EMBL" id="SHG40395.1"/>
    </source>
</evidence>
<evidence type="ECO:0000256" key="9">
    <source>
        <dbReference type="SAM" id="Phobius"/>
    </source>
</evidence>
<sequence>MVRVHPSPALRRSLHRWVYLLLGGALALAVGVVLAWPAQLLLTAGLPGPLAVVLALVVVAVPVAALGALAESRSIEGVAVGALLTGRVDDRVGPSGTAAQRARTAVLVVGHVLAGGLAGGLLVVGLPTAVVLAAAPDDPLLDGLPVPGDPALRLAAAAALAVAAVVAGDLLGRGLAVLAPRLLAGSTAERLAAAEAAVAVLAGRDRLARELHDSVGHSLSLVSVQAGAARRLMTRDPAAAEAAIRATEDAARRALVDLDHVLGLLREHADGPAAPAPDLRDLDALLATARDAGVRVDVSVGGEPGALPAVVSRAGYRIVQEGLTNVLRHAPGAACRLEVDAGADLALRLVDTTPGSVPGTAGGGRGLRGVRERVRDLRGTVTAGPDDDGRFVLDVRLPVHAR</sequence>
<keyword evidence="7" id="KW-0067">ATP-binding</keyword>
<dbReference type="GO" id="GO:0046983">
    <property type="term" value="F:protein dimerization activity"/>
    <property type="evidence" value="ECO:0007669"/>
    <property type="project" value="InterPro"/>
</dbReference>
<name>A0A1M5JJ13_9ACTN</name>
<feature type="domain" description="Signal transduction histidine kinase subgroup 3 dimerisation and phosphoacceptor" evidence="10">
    <location>
        <begin position="204"/>
        <end position="268"/>
    </location>
</feature>
<feature type="transmembrane region" description="Helical" evidence="9">
    <location>
        <begin position="17"/>
        <end position="38"/>
    </location>
</feature>
<evidence type="ECO:0000256" key="7">
    <source>
        <dbReference type="ARBA" id="ARBA00022840"/>
    </source>
</evidence>
<protein>
    <recommendedName>
        <fullName evidence="2">histidine kinase</fullName>
        <ecNumber evidence="2">2.7.13.3</ecNumber>
    </recommendedName>
</protein>
<evidence type="ECO:0000256" key="2">
    <source>
        <dbReference type="ARBA" id="ARBA00012438"/>
    </source>
</evidence>
<accession>A0A1M5JJ13</accession>
<evidence type="ECO:0000256" key="4">
    <source>
        <dbReference type="ARBA" id="ARBA00022679"/>
    </source>
</evidence>
<dbReference type="GO" id="GO:0000155">
    <property type="term" value="F:phosphorelay sensor kinase activity"/>
    <property type="evidence" value="ECO:0007669"/>
    <property type="project" value="InterPro"/>
</dbReference>
<keyword evidence="3" id="KW-0597">Phosphoprotein</keyword>
<dbReference type="Proteomes" id="UP000184471">
    <property type="component" value="Unassembled WGS sequence"/>
</dbReference>
<dbReference type="STRING" id="1070870.SAMN05444351_2514"/>